<dbReference type="InterPro" id="IPR036282">
    <property type="entry name" value="Glutathione-S-Trfase_C_sf"/>
</dbReference>
<dbReference type="GO" id="GO:0005737">
    <property type="term" value="C:cytoplasm"/>
    <property type="evidence" value="ECO:0007669"/>
    <property type="project" value="TreeGrafter"/>
</dbReference>
<dbReference type="SFLD" id="SFLDS00019">
    <property type="entry name" value="Glutathione_Transferase_(cytos"/>
    <property type="match status" value="1"/>
</dbReference>
<dbReference type="GO" id="GO:0009055">
    <property type="term" value="F:electron transfer activity"/>
    <property type="evidence" value="ECO:0007669"/>
    <property type="project" value="InterPro"/>
</dbReference>
<dbReference type="SUPFAM" id="SSF52833">
    <property type="entry name" value="Thioredoxin-like"/>
    <property type="match status" value="1"/>
</dbReference>
<dbReference type="PANTHER" id="PTHR43968">
    <property type="match status" value="1"/>
</dbReference>
<dbReference type="InterPro" id="IPR050983">
    <property type="entry name" value="GST_Omega/HSP26"/>
</dbReference>
<dbReference type="InterPro" id="IPR010987">
    <property type="entry name" value="Glutathione-S-Trfase_C-like"/>
</dbReference>
<dbReference type="SUPFAM" id="SSF47616">
    <property type="entry name" value="GST C-terminal domain-like"/>
    <property type="match status" value="1"/>
</dbReference>
<dbReference type="PROSITE" id="PS50405">
    <property type="entry name" value="GST_CTER"/>
    <property type="match status" value="1"/>
</dbReference>
<dbReference type="GO" id="GO:0020037">
    <property type="term" value="F:heme binding"/>
    <property type="evidence" value="ECO:0007669"/>
    <property type="project" value="InterPro"/>
</dbReference>
<feature type="non-terminal residue" evidence="4">
    <location>
        <position position="258"/>
    </location>
</feature>
<accession>A0A7R8WZW0</accession>
<evidence type="ECO:0000256" key="3">
    <source>
        <dbReference type="ARBA" id="ARBA00011067"/>
    </source>
</evidence>
<proteinExistence type="inferred from homology"/>
<feature type="non-terminal residue" evidence="4">
    <location>
        <position position="1"/>
    </location>
</feature>
<dbReference type="Gene3D" id="3.40.30.10">
    <property type="entry name" value="Glutaredoxin"/>
    <property type="match status" value="1"/>
</dbReference>
<dbReference type="InterPro" id="IPR004045">
    <property type="entry name" value="Glutathione_S-Trfase_N"/>
</dbReference>
<comment type="function">
    <text evidence="1">Electron carrier protein. The oxidized form of the cytochrome c heme group can accept an electron from the heme group of the cytochrome c1 subunit of cytochrome reductase. Cytochrome c then transfers this electron to the cytochrome oxidase complex, the final protein carrier in the mitochondrial electron-transport chain.</text>
</comment>
<dbReference type="OrthoDB" id="4951845at2759"/>
<dbReference type="AlphaFoldDB" id="A0A7R8WZW0"/>
<dbReference type="SUPFAM" id="SSF46626">
    <property type="entry name" value="Cytochrome c"/>
    <property type="match status" value="1"/>
</dbReference>
<gene>
    <name evidence="4" type="ORF">CTOB1V02_LOCUS16104</name>
</gene>
<comment type="similarity">
    <text evidence="3">Belongs to the GST superfamily. Omega family.</text>
</comment>
<evidence type="ECO:0000256" key="1">
    <source>
        <dbReference type="ARBA" id="ARBA00002555"/>
    </source>
</evidence>
<evidence type="ECO:0000256" key="2">
    <source>
        <dbReference type="ARBA" id="ARBA00006488"/>
    </source>
</evidence>
<protein>
    <submittedName>
        <fullName evidence="4">Uncharacterized protein</fullName>
    </submittedName>
</protein>
<dbReference type="InterPro" id="IPR040079">
    <property type="entry name" value="Glutathione_S-Trfase"/>
</dbReference>
<name>A0A7R8WZW0_9CRUS</name>
<dbReference type="InterPro" id="IPR036909">
    <property type="entry name" value="Cyt_c-like_dom_sf"/>
</dbReference>
<dbReference type="Gene3D" id="1.10.760.10">
    <property type="entry name" value="Cytochrome c-like domain"/>
    <property type="match status" value="1"/>
</dbReference>
<comment type="similarity">
    <text evidence="2">Belongs to the cytochrome c family.</text>
</comment>
<dbReference type="PANTHER" id="PTHR43968:SF6">
    <property type="entry name" value="GLUTATHIONE S-TRANSFERASE OMEGA"/>
    <property type="match status" value="1"/>
</dbReference>
<dbReference type="EMBL" id="OB699040">
    <property type="protein sequence ID" value="CAD7238289.1"/>
    <property type="molecule type" value="Genomic_DNA"/>
</dbReference>
<reference evidence="4" key="1">
    <citation type="submission" date="2020-11" db="EMBL/GenBank/DDBJ databases">
        <authorList>
            <person name="Tran Van P."/>
        </authorList>
    </citation>
    <scope>NUCLEOTIDE SEQUENCE</scope>
</reference>
<sequence>GTEIPDLSVISRARGADWIYSYLKGFYLDPSRPYGVNNTVFPDVGMPHVLWELQGWQTKHESHGSEDGHGEGPMLTLDQAGSQTPAEYDQTVRDITNFLVYLGEPAQQSRKSIECHRTRIVLREKDITVDIIDIDPENKPEDLLDLNPYNSVPTLVDRDLVLYEPRIIMEYLDERFPHPPLMPVDPVSRARTRLALYRVERDWYGLLDDLQFGGEKKAARARKILKEALIGASDVFAAKPFFLRDEFSLVDATIAPIL</sequence>
<organism evidence="4">
    <name type="scientific">Cyprideis torosa</name>
    <dbReference type="NCBI Taxonomy" id="163714"/>
    <lineage>
        <taxon>Eukaryota</taxon>
        <taxon>Metazoa</taxon>
        <taxon>Ecdysozoa</taxon>
        <taxon>Arthropoda</taxon>
        <taxon>Crustacea</taxon>
        <taxon>Oligostraca</taxon>
        <taxon>Ostracoda</taxon>
        <taxon>Podocopa</taxon>
        <taxon>Podocopida</taxon>
        <taxon>Cytherocopina</taxon>
        <taxon>Cytheroidea</taxon>
        <taxon>Cytherideidae</taxon>
        <taxon>Cyprideis</taxon>
    </lineage>
</organism>
<dbReference type="SFLD" id="SFLDG00358">
    <property type="entry name" value="Main_(cytGST)"/>
    <property type="match status" value="1"/>
</dbReference>
<evidence type="ECO:0000313" key="4">
    <source>
        <dbReference type="EMBL" id="CAD7238289.1"/>
    </source>
</evidence>
<dbReference type="Pfam" id="PF13409">
    <property type="entry name" value="GST_N_2"/>
    <property type="match status" value="1"/>
</dbReference>
<dbReference type="InterPro" id="IPR036249">
    <property type="entry name" value="Thioredoxin-like_sf"/>
</dbReference>
<dbReference type="Gene3D" id="1.20.1050.10">
    <property type="match status" value="1"/>
</dbReference>
<dbReference type="PROSITE" id="PS50404">
    <property type="entry name" value="GST_NTER"/>
    <property type="match status" value="1"/>
</dbReference>